<comment type="caution">
    <text evidence="1">The sequence shown here is derived from an EMBL/GenBank/DDBJ whole genome shotgun (WGS) entry which is preliminary data.</text>
</comment>
<protein>
    <submittedName>
        <fullName evidence="1">Uncharacterized protein</fullName>
    </submittedName>
</protein>
<evidence type="ECO:0000313" key="1">
    <source>
        <dbReference type="EMBL" id="KKZ61460.1"/>
    </source>
</evidence>
<proteinExistence type="predicted"/>
<dbReference type="Proteomes" id="UP000034164">
    <property type="component" value="Unassembled WGS sequence"/>
</dbReference>
<dbReference type="EMBL" id="LCZI01001291">
    <property type="protein sequence ID" value="KKZ61460.1"/>
    <property type="molecule type" value="Genomic_DNA"/>
</dbReference>
<sequence length="121" mass="13341">MGYLGVPRVIMDKDLVDATRKLKDAGFILSFSNCNAAPESMAKLPDSQAVLQQDLQLLKPSIEGLLGFEQIGLIPSLFASLPNFNVATESNETDKCAMFIKRPQYDTYGNILYPQQKTLGI</sequence>
<gene>
    <name evidence="1" type="ORF">EMCG_00122</name>
</gene>
<evidence type="ECO:0000313" key="2">
    <source>
        <dbReference type="Proteomes" id="UP000034164"/>
    </source>
</evidence>
<organism evidence="1 2">
    <name type="scientific">[Emmonsia] crescens</name>
    <dbReference type="NCBI Taxonomy" id="73230"/>
    <lineage>
        <taxon>Eukaryota</taxon>
        <taxon>Fungi</taxon>
        <taxon>Dikarya</taxon>
        <taxon>Ascomycota</taxon>
        <taxon>Pezizomycotina</taxon>
        <taxon>Eurotiomycetes</taxon>
        <taxon>Eurotiomycetidae</taxon>
        <taxon>Onygenales</taxon>
        <taxon>Ajellomycetaceae</taxon>
        <taxon>Emergomyces</taxon>
    </lineage>
</organism>
<name>A0A0G2HUQ4_9EURO</name>
<reference evidence="2" key="1">
    <citation type="journal article" date="2015" name="PLoS Genet.">
        <title>The dynamic genome and transcriptome of the human fungal pathogen Blastomyces and close relative Emmonsia.</title>
        <authorList>
            <person name="Munoz J.F."/>
            <person name="Gauthier G.M."/>
            <person name="Desjardins C.A."/>
            <person name="Gallo J.E."/>
            <person name="Holder J."/>
            <person name="Sullivan T.D."/>
            <person name="Marty A.J."/>
            <person name="Carmen J.C."/>
            <person name="Chen Z."/>
            <person name="Ding L."/>
            <person name="Gujja S."/>
            <person name="Magrini V."/>
            <person name="Misas E."/>
            <person name="Mitreva M."/>
            <person name="Priest M."/>
            <person name="Saif S."/>
            <person name="Whiston E.A."/>
            <person name="Young S."/>
            <person name="Zeng Q."/>
            <person name="Goldman W.E."/>
            <person name="Mardis E.R."/>
            <person name="Taylor J.W."/>
            <person name="McEwen J.G."/>
            <person name="Clay O.K."/>
            <person name="Klein B.S."/>
            <person name="Cuomo C.A."/>
        </authorList>
    </citation>
    <scope>NUCLEOTIDE SEQUENCE [LARGE SCALE GENOMIC DNA]</scope>
    <source>
        <strain evidence="2">UAMH 3008</strain>
    </source>
</reference>
<dbReference type="VEuPathDB" id="FungiDB:EMCG_00122"/>
<accession>A0A0G2HUQ4</accession>
<dbReference type="AlphaFoldDB" id="A0A0G2HUQ4"/>